<keyword evidence="3" id="KW-1185">Reference proteome</keyword>
<keyword evidence="1" id="KW-0472">Membrane</keyword>
<dbReference type="RefSeq" id="WP_037638674.1">
    <property type="nucleotide sequence ID" value="NZ_KL503830.1"/>
</dbReference>
<reference evidence="2 3" key="1">
    <citation type="submission" date="2014-04" db="EMBL/GenBank/DDBJ databases">
        <title>Draft genome sequence of the novel Streptomyces griseorubens JSD-1 playing a role in carbon and nitrogen cycle.</title>
        <authorList>
            <consortium name="Shanghai Jiao Tong University"/>
            <person name="Feng H."/>
            <person name="Sun Y."/>
            <person name="Zhi Y."/>
            <person name="Mao L."/>
            <person name="Luo Y."/>
            <person name="Wei X."/>
            <person name="Zhou P."/>
        </authorList>
    </citation>
    <scope>NUCLEOTIDE SEQUENCE [LARGE SCALE GENOMIC DNA]</scope>
    <source>
        <strain evidence="2 3">JSD-1</strain>
    </source>
</reference>
<evidence type="ECO:0000256" key="1">
    <source>
        <dbReference type="SAM" id="Phobius"/>
    </source>
</evidence>
<comment type="caution">
    <text evidence="2">The sequence shown here is derived from an EMBL/GenBank/DDBJ whole genome shotgun (WGS) entry which is preliminary data.</text>
</comment>
<feature type="transmembrane region" description="Helical" evidence="1">
    <location>
        <begin position="16"/>
        <end position="37"/>
    </location>
</feature>
<evidence type="ECO:0008006" key="4">
    <source>
        <dbReference type="Google" id="ProtNLM"/>
    </source>
</evidence>
<proteinExistence type="predicted"/>
<feature type="transmembrane region" description="Helical" evidence="1">
    <location>
        <begin position="57"/>
        <end position="77"/>
    </location>
</feature>
<gene>
    <name evidence="2" type="ORF">DJ64_26230</name>
</gene>
<evidence type="ECO:0000313" key="2">
    <source>
        <dbReference type="EMBL" id="KEG43251.1"/>
    </source>
</evidence>
<accession>A0ABR4T7D0</accession>
<feature type="transmembrane region" description="Helical" evidence="1">
    <location>
        <begin position="84"/>
        <end position="103"/>
    </location>
</feature>
<dbReference type="Proteomes" id="UP000027632">
    <property type="component" value="Unassembled WGS sequence"/>
</dbReference>
<name>A0ABR4T7D0_9ACTN</name>
<dbReference type="EMBL" id="JJMG01000037">
    <property type="protein sequence ID" value="KEG43251.1"/>
    <property type="molecule type" value="Genomic_DNA"/>
</dbReference>
<sequence>MNGIAVWKRVRWSDRAVAPFAGAVSVLVGVVLLWLAIGGIGNPTTREEENAAEELALRLFGCWLLGGAALYAVLGMFRALLGHLAALLVAPLAVIVALLVLAAS</sequence>
<protein>
    <recommendedName>
        <fullName evidence="4">Integral membrane protein</fullName>
    </recommendedName>
</protein>
<organism evidence="2 3">
    <name type="scientific">Streptomyces griseorubens</name>
    <dbReference type="NCBI Taxonomy" id="66897"/>
    <lineage>
        <taxon>Bacteria</taxon>
        <taxon>Bacillati</taxon>
        <taxon>Actinomycetota</taxon>
        <taxon>Actinomycetes</taxon>
        <taxon>Kitasatosporales</taxon>
        <taxon>Streptomycetaceae</taxon>
        <taxon>Streptomyces</taxon>
        <taxon>Streptomyces althioticus group</taxon>
    </lineage>
</organism>
<keyword evidence="1" id="KW-1133">Transmembrane helix</keyword>
<keyword evidence="1" id="KW-0812">Transmembrane</keyword>
<evidence type="ECO:0000313" key="3">
    <source>
        <dbReference type="Proteomes" id="UP000027632"/>
    </source>
</evidence>